<reference evidence="2 3" key="1">
    <citation type="submission" date="2018-07" db="EMBL/GenBank/DDBJ databases">
        <title>Section-level genome sequencing of Aspergillus section Nigri to investigate inter- and intra-species variation.</title>
        <authorList>
            <consortium name="DOE Joint Genome Institute"/>
            <person name="Vesth T.C."/>
            <person name="Nybo J.L."/>
            <person name="Theobald S."/>
            <person name="Frisvad J.C."/>
            <person name="Larsen T.O."/>
            <person name="Nielsen K.F."/>
            <person name="Hoof J.B."/>
            <person name="Brandl J."/>
            <person name="Salamov A."/>
            <person name="Riley R."/>
            <person name="Gladden J.M."/>
            <person name="Phatale P."/>
            <person name="Nielsen M.T."/>
            <person name="Lyhne E.K."/>
            <person name="Kogle M.E."/>
            <person name="Strasser K."/>
            <person name="McDonnell E."/>
            <person name="Barry K."/>
            <person name="Clum A."/>
            <person name="Chen C."/>
            <person name="Nolan M."/>
            <person name="Sandor L."/>
            <person name="Kuo A."/>
            <person name="Lipzen A."/>
            <person name="Hainaut M."/>
            <person name="Drula E."/>
            <person name="Tsang A."/>
            <person name="Magnuson J.K."/>
            <person name="Henrissat B."/>
            <person name="Wiebenga A."/>
            <person name="Simmons B.A."/>
            <person name="Makela M.R."/>
            <person name="De vries R.P."/>
            <person name="Grigoriev I.V."/>
            <person name="Mortensen U.H."/>
            <person name="Baker S.E."/>
            <person name="Andersen M.R."/>
        </authorList>
    </citation>
    <scope>NUCLEOTIDE SEQUENCE [LARGE SCALE GENOMIC DNA]</scope>
    <source>
        <strain evidence="2 3">ATCC 13157</strain>
    </source>
</reference>
<accession>A0A370PM02</accession>
<sequence length="808" mass="91662">MASLLRATSRREGITGDNTNMSQPVVNDGIGTCSLCSCLVIVERISLEENYIISHNSFKGCSSAMKESRHSLFHQQCDQCGDAPDKLLCGFCNHLRLRHITHDWATHAGMIELEFGRFRDIRERSGDCALCRMITQDACLERRDLDSNCIVQVVFGLRYNKRDFLIRVHMGARRVAVMSTFEGVFHSSQEENDTSARRGIWQQLMVDWSTIRTWLGKCDDEHDNKHRAPCDNGPLKSPPPEFRVIDIERGCVVMAPPSCRYATLSYVWGKTTDTYALATKSSIQALEEEGYLFKKPLPATIEDSIRVCIELKIRYLWIDRLCIVQDDTTTVKHSQINAMGEIYSHSYLTLVDLEGISMDHGLPGVSQPTAGGIYQAQGMSLRARDGTFSGLVTNSKWKSRGWTFQEAMLSPKLLLFADAGVLFECSQASQQATKFNWPTSSDLLFTPAQEYEILVHDFTSRTLTFNADILEAFSGIMHWKYGTEHYFGLPYCEFVKGMLWYPHTRSDRGTTVARSAKTGDSIFPTWSWSSVMGPVSLYGDAYTHALLGVWGIPSVKTEGLVHIIRPHPVDSDNSDRSLVQRLGVALAWKEGCFPEPLPPMLNVSTTWKDLETLIRSGWASVDKLHEEALGIAGINDKKDIEKIFSSSYMEQPDQLGALLAHTQSLRARMFRRKDSMPPPADNEKGRYVRLRLHSMRGDKIYVLIHSNPAHWDFLDHDYNKDPDTKLDVLAFSIERDWDFRSKYRDRGKEGQWYDSEGTGLFEYDHDIFGVNVLLVETRNGLSRRVAIGQVELHDWIAASPEFHNFTLV</sequence>
<name>A0A370PM02_ASPPH</name>
<dbReference type="AlphaFoldDB" id="A0A370PM02"/>
<dbReference type="EMBL" id="KZ851852">
    <property type="protein sequence ID" value="RDK42924.1"/>
    <property type="molecule type" value="Genomic_DNA"/>
</dbReference>
<evidence type="ECO:0000313" key="3">
    <source>
        <dbReference type="Proteomes" id="UP000254937"/>
    </source>
</evidence>
<dbReference type="Pfam" id="PF06985">
    <property type="entry name" value="HET"/>
    <property type="match status" value="1"/>
</dbReference>
<dbReference type="Proteomes" id="UP000254937">
    <property type="component" value="Unassembled WGS sequence"/>
</dbReference>
<organism evidence="2 3">
    <name type="scientific">Aspergillus phoenicis ATCC 13157</name>
    <dbReference type="NCBI Taxonomy" id="1353007"/>
    <lineage>
        <taxon>Eukaryota</taxon>
        <taxon>Fungi</taxon>
        <taxon>Dikarya</taxon>
        <taxon>Ascomycota</taxon>
        <taxon>Pezizomycotina</taxon>
        <taxon>Eurotiomycetes</taxon>
        <taxon>Eurotiomycetidae</taxon>
        <taxon>Eurotiales</taxon>
        <taxon>Aspergillaceae</taxon>
        <taxon>Aspergillus</taxon>
    </lineage>
</organism>
<dbReference type="PANTHER" id="PTHR33112">
    <property type="entry name" value="DOMAIN PROTEIN, PUTATIVE-RELATED"/>
    <property type="match status" value="1"/>
</dbReference>
<gene>
    <name evidence="2" type="ORF">M752DRAFT_250945</name>
</gene>
<feature type="domain" description="Heterokaryon incompatibility" evidence="1">
    <location>
        <begin position="261"/>
        <end position="406"/>
    </location>
</feature>
<proteinExistence type="predicted"/>
<protein>
    <submittedName>
        <fullName evidence="2">HET-domain-containing protein</fullName>
    </submittedName>
</protein>
<evidence type="ECO:0000259" key="1">
    <source>
        <dbReference type="Pfam" id="PF06985"/>
    </source>
</evidence>
<evidence type="ECO:0000313" key="2">
    <source>
        <dbReference type="EMBL" id="RDK42924.1"/>
    </source>
</evidence>
<keyword evidence="3" id="KW-1185">Reference proteome</keyword>
<dbReference type="PANTHER" id="PTHR33112:SF1">
    <property type="entry name" value="HETEROKARYON INCOMPATIBILITY DOMAIN-CONTAINING PROTEIN"/>
    <property type="match status" value="1"/>
</dbReference>
<dbReference type="InterPro" id="IPR010730">
    <property type="entry name" value="HET"/>
</dbReference>